<proteinExistence type="predicted"/>
<protein>
    <submittedName>
        <fullName evidence="2">FIG036672: Nucleoside-diphosphate-sugar epimerase</fullName>
    </submittedName>
</protein>
<evidence type="ECO:0000313" key="2">
    <source>
        <dbReference type="EMBL" id="CAA6803904.1"/>
    </source>
</evidence>
<dbReference type="InterPro" id="IPR036291">
    <property type="entry name" value="NAD(P)-bd_dom_sf"/>
</dbReference>
<sequence>MKTKKAIITGATGGLGRNLGEFLTKENWELLGFGRNESIGKELGYAFKDFDLSNLEETLEAFEEADVVFHCAARSSPWGKYELFYKDNVQATDNVLTAMKKYNIPKLVHVSTPSIYFDFSDQLNVQESYRPKTFVNAYAQTKYEAEELVLASSVDVSIIRPRGIFGEYDSVLIPRLEKIANRGVLPLINKGNVLVDVTYVGNVVHAMYLCATKELPAQSIFNITNDEPIEISKLFEMVMGTLGKEVKYKKVAYKTMMRLATVLEFVAKMGLSKEPMITKYGVGLIAHDQTLDLQRAKDILGYCPKYSIEEGLERYKRSRVDFDAISSKGDKSRGIELLNKLDNK</sequence>
<dbReference type="InterPro" id="IPR050177">
    <property type="entry name" value="Lipid_A_modif_metabolic_enz"/>
</dbReference>
<dbReference type="PANTHER" id="PTHR43245:SF46">
    <property type="entry name" value="NUCLEOSIDE-DIPHOSPHATE-SUGAR EPIMERASE"/>
    <property type="match status" value="1"/>
</dbReference>
<dbReference type="SUPFAM" id="SSF51735">
    <property type="entry name" value="NAD(P)-binding Rossmann-fold domains"/>
    <property type="match status" value="1"/>
</dbReference>
<name>A0A6S6SFX5_9BACT</name>
<accession>A0A6S6SFX5</accession>
<dbReference type="InterPro" id="IPR001509">
    <property type="entry name" value="Epimerase_deHydtase"/>
</dbReference>
<dbReference type="Gene3D" id="3.40.50.720">
    <property type="entry name" value="NAD(P)-binding Rossmann-like Domain"/>
    <property type="match status" value="1"/>
</dbReference>
<gene>
    <name evidence="2" type="ORF">HELGO_WM31770</name>
</gene>
<dbReference type="EMBL" id="CACVAU010000012">
    <property type="protein sequence ID" value="CAA6803904.1"/>
    <property type="molecule type" value="Genomic_DNA"/>
</dbReference>
<reference evidence="2" key="1">
    <citation type="submission" date="2020-01" db="EMBL/GenBank/DDBJ databases">
        <authorList>
            <person name="Meier V. D."/>
            <person name="Meier V D."/>
        </authorList>
    </citation>
    <scope>NUCLEOTIDE SEQUENCE</scope>
    <source>
        <strain evidence="2">HLG_WM_MAG_05</strain>
    </source>
</reference>
<organism evidence="2">
    <name type="scientific">uncultured Sulfurovum sp</name>
    <dbReference type="NCBI Taxonomy" id="269237"/>
    <lineage>
        <taxon>Bacteria</taxon>
        <taxon>Pseudomonadati</taxon>
        <taxon>Campylobacterota</taxon>
        <taxon>Epsilonproteobacteria</taxon>
        <taxon>Campylobacterales</taxon>
        <taxon>Sulfurovaceae</taxon>
        <taxon>Sulfurovum</taxon>
        <taxon>environmental samples</taxon>
    </lineage>
</organism>
<feature type="domain" description="NAD-dependent epimerase/dehydratase" evidence="1">
    <location>
        <begin position="7"/>
        <end position="223"/>
    </location>
</feature>
<dbReference type="PANTHER" id="PTHR43245">
    <property type="entry name" value="BIFUNCTIONAL POLYMYXIN RESISTANCE PROTEIN ARNA"/>
    <property type="match status" value="1"/>
</dbReference>
<evidence type="ECO:0000259" key="1">
    <source>
        <dbReference type="Pfam" id="PF01370"/>
    </source>
</evidence>
<dbReference type="Pfam" id="PF01370">
    <property type="entry name" value="Epimerase"/>
    <property type="match status" value="1"/>
</dbReference>
<dbReference type="AlphaFoldDB" id="A0A6S6SFX5"/>